<proteinExistence type="predicted"/>
<feature type="region of interest" description="Disordered" evidence="3">
    <location>
        <begin position="1"/>
        <end position="38"/>
    </location>
</feature>
<evidence type="ECO:0000259" key="5">
    <source>
        <dbReference type="Pfam" id="PF23209"/>
    </source>
</evidence>
<feature type="domain" description="Increased DNA methylation 1 C-terminal" evidence="5">
    <location>
        <begin position="202"/>
        <end position="292"/>
    </location>
</feature>
<protein>
    <submittedName>
        <fullName evidence="6">Uncharacterized protein</fullName>
    </submittedName>
</protein>
<dbReference type="PANTHER" id="PTHR46309">
    <property type="entry name" value="PHD FINGER PROTEIN 12"/>
    <property type="match status" value="1"/>
</dbReference>
<dbReference type="InterPro" id="IPR056511">
    <property type="entry name" value="IDM1_C"/>
</dbReference>
<feature type="domain" description="Tify" evidence="4">
    <location>
        <begin position="50"/>
        <end position="100"/>
    </location>
</feature>
<dbReference type="Proteomes" id="UP000826271">
    <property type="component" value="Unassembled WGS sequence"/>
</dbReference>
<comment type="caution">
    <text evidence="6">The sequence shown here is derived from an EMBL/GenBank/DDBJ whole genome shotgun (WGS) entry which is preliminary data.</text>
</comment>
<keyword evidence="2" id="KW-0539">Nucleus</keyword>
<dbReference type="GO" id="GO:0005634">
    <property type="term" value="C:nucleus"/>
    <property type="evidence" value="ECO:0007669"/>
    <property type="project" value="UniProtKB-SubCell"/>
</dbReference>
<dbReference type="EMBL" id="WHWC01000014">
    <property type="protein sequence ID" value="KAG8370294.1"/>
    <property type="molecule type" value="Genomic_DNA"/>
</dbReference>
<gene>
    <name evidence="6" type="ORF">BUALT_Bualt14G0102000</name>
</gene>
<accession>A0AAV6WR56</accession>
<keyword evidence="7" id="KW-1185">Reference proteome</keyword>
<dbReference type="InterPro" id="IPR032308">
    <property type="entry name" value="TDBD"/>
</dbReference>
<dbReference type="GO" id="GO:0006357">
    <property type="term" value="P:regulation of transcription by RNA polymerase II"/>
    <property type="evidence" value="ECO:0007669"/>
    <property type="project" value="TreeGrafter"/>
</dbReference>
<name>A0AAV6WR56_9LAMI</name>
<dbReference type="PANTHER" id="PTHR46309:SF1">
    <property type="entry name" value="PHD FINGER PROTEIN 12"/>
    <property type="match status" value="1"/>
</dbReference>
<sequence>MLHEVGHESDDDLSGDSPKRKPKKFRVEKPSSASNSKCMNRRRTRVMLGGWITRDGVHFDCCSKTLTVSKFELHAGSKLRQPFQNIFLESGSSLLQCQVDAWNKQNESILPSGDWHCPNCICKFCGDASGDVAEGNDTAADELMKCSFCEKKYHKSCSEGVHALPVSSNGPSFCGLKCQELYDHLQKILGVKHELEGGFSWRSGINMIHNVVYNCGSNVNRLNYRGFCTAVLERGDEIFSCSIYKLVLKPCIFHLLIRIHGTRLAELPFIRTREIYRRQGMCRRLLSAIETIGYNEFAISRHLLRSHNVYILSLLMKKTRMQKSS</sequence>
<dbReference type="AlphaFoldDB" id="A0AAV6WR56"/>
<dbReference type="GO" id="GO:0003714">
    <property type="term" value="F:transcription corepressor activity"/>
    <property type="evidence" value="ECO:0007669"/>
    <property type="project" value="InterPro"/>
</dbReference>
<evidence type="ECO:0000256" key="2">
    <source>
        <dbReference type="ARBA" id="ARBA00023242"/>
    </source>
</evidence>
<dbReference type="Pfam" id="PF23209">
    <property type="entry name" value="IDM1_C"/>
    <property type="match status" value="1"/>
</dbReference>
<evidence type="ECO:0000256" key="3">
    <source>
        <dbReference type="SAM" id="MobiDB-lite"/>
    </source>
</evidence>
<evidence type="ECO:0000313" key="6">
    <source>
        <dbReference type="EMBL" id="KAG8370294.1"/>
    </source>
</evidence>
<organism evidence="6 7">
    <name type="scientific">Buddleja alternifolia</name>
    <dbReference type="NCBI Taxonomy" id="168488"/>
    <lineage>
        <taxon>Eukaryota</taxon>
        <taxon>Viridiplantae</taxon>
        <taxon>Streptophyta</taxon>
        <taxon>Embryophyta</taxon>
        <taxon>Tracheophyta</taxon>
        <taxon>Spermatophyta</taxon>
        <taxon>Magnoliopsida</taxon>
        <taxon>eudicotyledons</taxon>
        <taxon>Gunneridae</taxon>
        <taxon>Pentapetalae</taxon>
        <taxon>asterids</taxon>
        <taxon>lamiids</taxon>
        <taxon>Lamiales</taxon>
        <taxon>Scrophulariaceae</taxon>
        <taxon>Buddlejeae</taxon>
        <taxon>Buddleja</taxon>
    </lineage>
</organism>
<evidence type="ECO:0000313" key="7">
    <source>
        <dbReference type="Proteomes" id="UP000826271"/>
    </source>
</evidence>
<evidence type="ECO:0000256" key="1">
    <source>
        <dbReference type="ARBA" id="ARBA00004123"/>
    </source>
</evidence>
<dbReference type="Pfam" id="PF16135">
    <property type="entry name" value="TDBD"/>
    <property type="match status" value="1"/>
</dbReference>
<reference evidence="6" key="1">
    <citation type="submission" date="2019-10" db="EMBL/GenBank/DDBJ databases">
        <authorList>
            <person name="Zhang R."/>
            <person name="Pan Y."/>
            <person name="Wang J."/>
            <person name="Ma R."/>
            <person name="Yu S."/>
        </authorList>
    </citation>
    <scope>NUCLEOTIDE SEQUENCE</scope>
    <source>
        <strain evidence="6">LA-IB0</strain>
        <tissue evidence="6">Leaf</tissue>
    </source>
</reference>
<dbReference type="InterPro" id="IPR042163">
    <property type="entry name" value="PHF12"/>
</dbReference>
<comment type="subcellular location">
    <subcellularLocation>
        <location evidence="1">Nucleus</location>
    </subcellularLocation>
</comment>
<evidence type="ECO:0000259" key="4">
    <source>
        <dbReference type="Pfam" id="PF16135"/>
    </source>
</evidence>